<dbReference type="InterPro" id="IPR004838">
    <property type="entry name" value="NHTrfase_class1_PyrdxlP-BS"/>
</dbReference>
<dbReference type="PANTHER" id="PTHR43795:SF39">
    <property type="entry name" value="AMINOTRANSFERASE CLASS I_CLASSII DOMAIN-CONTAINING PROTEIN"/>
    <property type="match status" value="1"/>
</dbReference>
<dbReference type="PANTHER" id="PTHR43795">
    <property type="entry name" value="BIFUNCTIONAL ASPARTATE AMINOTRANSFERASE AND GLUTAMATE/ASPARTATE-PREPHENATE AMINOTRANSFERASE-RELATED"/>
    <property type="match status" value="1"/>
</dbReference>
<proteinExistence type="inferred from homology"/>
<gene>
    <name evidence="4" type="ORF">A3770_18p81460</name>
</gene>
<evidence type="ECO:0000256" key="2">
    <source>
        <dbReference type="ARBA" id="ARBA00022898"/>
    </source>
</evidence>
<dbReference type="PRINTS" id="PR00753">
    <property type="entry name" value="ACCSYNTHASE"/>
</dbReference>
<dbReference type="Proteomes" id="UP000316726">
    <property type="component" value="Chromosome 18"/>
</dbReference>
<dbReference type="InterPro" id="IPR004839">
    <property type="entry name" value="Aminotransferase_I/II_large"/>
</dbReference>
<dbReference type="Gene3D" id="3.90.1150.10">
    <property type="entry name" value="Aspartate Aminotransferase, domain 1"/>
    <property type="match status" value="1"/>
</dbReference>
<accession>A0A5B8MY02</accession>
<dbReference type="GO" id="GO:0030170">
    <property type="term" value="F:pyridoxal phosphate binding"/>
    <property type="evidence" value="ECO:0007669"/>
    <property type="project" value="InterPro"/>
</dbReference>
<keyword evidence="2" id="KW-0663">Pyridoxal phosphate</keyword>
<dbReference type="InterPro" id="IPR015424">
    <property type="entry name" value="PyrdxlP-dep_Trfase"/>
</dbReference>
<protein>
    <submittedName>
        <fullName evidence="4">1-aminocyclopropane-1-carboxylate synthase</fullName>
    </submittedName>
</protein>
<dbReference type="EMBL" id="CP031051">
    <property type="protein sequence ID" value="QDZ25628.1"/>
    <property type="molecule type" value="Genomic_DNA"/>
</dbReference>
<sequence length="433" mass="47918">MRRRSEGGRAIGRVSERIERWTGGGDKGYGAEFARAYDEGLRDLWRRDTNELGKILLCRAENKLESTTRLVQELNQAKAFPANKLGYQDYKGMVELREAVSRYANRHICKSARMEPEDLMVSAGCGVVLENCFFCFCDYGDACLVPAPYYGQFGRDLGMRAGVEIVKVHPSSASADRFGKLSVEDLQAAYTPKCKVLLLTNPHNPLGIVHSKADLIAVLRWAQSLDLHVISDEIYACSVYKNKDDFVSLADLVSELELPDEHWVQTHCHTVFGFSKDFGASGLRIGALHSKNSAIVHAWNALGYSCAISSSCQWDFAAVLGKDEFVADFLAENARCLAQASEKLTSALQQAGIPFVGEPSAGLFLFIDLRGLLEDNSFDAERKLWSRLVSRGVVLNPGQSCGMKTPGYFRLCFAWMSDPSCLPVAVERIASLR</sequence>
<evidence type="ECO:0000313" key="5">
    <source>
        <dbReference type="Proteomes" id="UP000316726"/>
    </source>
</evidence>
<dbReference type="InterPro" id="IPR050478">
    <property type="entry name" value="Ethylene_sulfur-biosynth"/>
</dbReference>
<dbReference type="CDD" id="cd00609">
    <property type="entry name" value="AAT_like"/>
    <property type="match status" value="1"/>
</dbReference>
<dbReference type="Pfam" id="PF00155">
    <property type="entry name" value="Aminotran_1_2"/>
    <property type="match status" value="1"/>
</dbReference>
<reference evidence="4 5" key="1">
    <citation type="submission" date="2018-07" db="EMBL/GenBank/DDBJ databases">
        <title>The complete nuclear genome of the prasinophyte Chloropicon primus (CCMP1205).</title>
        <authorList>
            <person name="Pombert J.-F."/>
            <person name="Otis C."/>
            <person name="Turmel M."/>
            <person name="Lemieux C."/>
        </authorList>
    </citation>
    <scope>NUCLEOTIDE SEQUENCE [LARGE SCALE GENOMIC DNA]</scope>
    <source>
        <strain evidence="4 5">CCMP1205</strain>
    </source>
</reference>
<organism evidence="4 5">
    <name type="scientific">Chloropicon primus</name>
    <dbReference type="NCBI Taxonomy" id="1764295"/>
    <lineage>
        <taxon>Eukaryota</taxon>
        <taxon>Viridiplantae</taxon>
        <taxon>Chlorophyta</taxon>
        <taxon>Chloropicophyceae</taxon>
        <taxon>Chloropicales</taxon>
        <taxon>Chloropicaceae</taxon>
        <taxon>Chloropicon</taxon>
    </lineage>
</organism>
<dbReference type="GO" id="GO:0008483">
    <property type="term" value="F:transaminase activity"/>
    <property type="evidence" value="ECO:0007669"/>
    <property type="project" value="TreeGrafter"/>
</dbReference>
<dbReference type="PROSITE" id="PS00105">
    <property type="entry name" value="AA_TRANSFER_CLASS_1"/>
    <property type="match status" value="1"/>
</dbReference>
<name>A0A5B8MY02_9CHLO</name>
<dbReference type="InterPro" id="IPR015421">
    <property type="entry name" value="PyrdxlP-dep_Trfase_major"/>
</dbReference>
<evidence type="ECO:0000313" key="4">
    <source>
        <dbReference type="EMBL" id="QDZ25628.1"/>
    </source>
</evidence>
<feature type="domain" description="Aminotransferase class I/classII large" evidence="3">
    <location>
        <begin position="54"/>
        <end position="420"/>
    </location>
</feature>
<keyword evidence="5" id="KW-1185">Reference proteome</keyword>
<dbReference type="GO" id="GO:0006520">
    <property type="term" value="P:amino acid metabolic process"/>
    <property type="evidence" value="ECO:0007669"/>
    <property type="project" value="TreeGrafter"/>
</dbReference>
<dbReference type="OrthoDB" id="691673at2759"/>
<dbReference type="Gene3D" id="3.40.640.10">
    <property type="entry name" value="Type I PLP-dependent aspartate aminotransferase-like (Major domain)"/>
    <property type="match status" value="1"/>
</dbReference>
<comment type="similarity">
    <text evidence="1">Belongs to the class-I pyridoxal-phosphate-dependent aminotransferase family.</text>
</comment>
<dbReference type="InterPro" id="IPR015422">
    <property type="entry name" value="PyrdxlP-dep_Trfase_small"/>
</dbReference>
<dbReference type="SUPFAM" id="SSF53383">
    <property type="entry name" value="PLP-dependent transferases"/>
    <property type="match status" value="1"/>
</dbReference>
<evidence type="ECO:0000256" key="1">
    <source>
        <dbReference type="ARBA" id="ARBA00007441"/>
    </source>
</evidence>
<dbReference type="STRING" id="1764295.A0A5B8MY02"/>
<evidence type="ECO:0000259" key="3">
    <source>
        <dbReference type="Pfam" id="PF00155"/>
    </source>
</evidence>
<dbReference type="AlphaFoldDB" id="A0A5B8MY02"/>